<dbReference type="Gene3D" id="2.60.40.1090">
    <property type="entry name" value="Fimbrial-type adhesion domain"/>
    <property type="match status" value="1"/>
</dbReference>
<dbReference type="PANTHER" id="PTHR33420">
    <property type="entry name" value="FIMBRIAL SUBUNIT ELFA-RELATED"/>
    <property type="match status" value="1"/>
</dbReference>
<dbReference type="AlphaFoldDB" id="A0A833PEQ3"/>
<proteinExistence type="inferred from homology"/>
<evidence type="ECO:0000256" key="4">
    <source>
        <dbReference type="ARBA" id="ARBA00023263"/>
    </source>
</evidence>
<evidence type="ECO:0000313" key="9">
    <source>
        <dbReference type="Proteomes" id="UP000490535"/>
    </source>
</evidence>
<dbReference type="GO" id="GO:0043709">
    <property type="term" value="P:cell adhesion involved in single-species biofilm formation"/>
    <property type="evidence" value="ECO:0007669"/>
    <property type="project" value="TreeGrafter"/>
</dbReference>
<evidence type="ECO:0000259" key="6">
    <source>
        <dbReference type="Pfam" id="PF00419"/>
    </source>
</evidence>
<keyword evidence="4" id="KW-0281">Fimbrium</keyword>
<dbReference type="GO" id="GO:0009289">
    <property type="term" value="C:pilus"/>
    <property type="evidence" value="ECO:0007669"/>
    <property type="project" value="UniProtKB-SubCell"/>
</dbReference>
<evidence type="ECO:0000313" key="8">
    <source>
        <dbReference type="EMBL" id="KAF1027547.1"/>
    </source>
</evidence>
<dbReference type="InterPro" id="IPR036937">
    <property type="entry name" value="Adhesion_dom_fimbrial_sf"/>
</dbReference>
<gene>
    <name evidence="8" type="primary">mrkD</name>
    <name evidence="8" type="ORF">GAK29_00647</name>
</gene>
<dbReference type="InterPro" id="IPR050263">
    <property type="entry name" value="Bact_Fimbrial_Adh_Pro"/>
</dbReference>
<protein>
    <submittedName>
        <fullName evidence="8">Fimbria adhesin protein</fullName>
    </submittedName>
</protein>
<feature type="domain" description="MrkD-like receptor binding" evidence="7">
    <location>
        <begin position="36"/>
        <end position="182"/>
    </location>
</feature>
<keyword evidence="3 5" id="KW-0732">Signal</keyword>
<feature type="domain" description="Fimbrial-type adhesion" evidence="6">
    <location>
        <begin position="185"/>
        <end position="339"/>
    </location>
</feature>
<reference evidence="9" key="1">
    <citation type="journal article" date="2020" name="MBio">
        <title>Horizontal gene transfer to a defensive symbiont with a reduced genome amongst a multipartite beetle microbiome.</title>
        <authorList>
            <person name="Waterworth S.C."/>
            <person name="Florez L.V."/>
            <person name="Rees E.R."/>
            <person name="Hertweck C."/>
            <person name="Kaltenpoth M."/>
            <person name="Kwan J.C."/>
        </authorList>
    </citation>
    <scope>NUCLEOTIDE SEQUENCE [LARGE SCALE GENOMIC DNA]</scope>
</reference>
<dbReference type="InterPro" id="IPR000259">
    <property type="entry name" value="Adhesion_dom_fimbrial"/>
</dbReference>
<name>A0A833PEQ3_ACIBZ</name>
<evidence type="ECO:0000256" key="1">
    <source>
        <dbReference type="ARBA" id="ARBA00004561"/>
    </source>
</evidence>
<sequence>MNYKVLNSFLLLLAGTASSGAYATCAPQRGFTPQDVSMSVGRVVVRPSDPVGTILRKATFPITSNGSTYSCDSGAGTIEAVLKQNYPLSPSGNSIYSTNIEGIGIRLYREAADNSNFSGYYPYTRGLNRNTTYRLSPGYFVVEIVKTAPSTGSGALVPGQYSRYNVIGYPNQPFLTSTVYGNAITIASSSCEIMGNINKTVNLPTVNKADFKGVGSTQGEQAFDLNILCNGGKNPTGYEETNKISLSFDYDAAGTGMQNVLANTNSSGTSASGVGVQLLSQYKNANRVIVKNDKLELGTLKSNDNIQYNVPMTARYYQTATKVMPGKVRAMATVTIEYD</sequence>
<accession>A0A833PEQ3</accession>
<comment type="similarity">
    <text evidence="2">Belongs to the fimbrial protein family.</text>
</comment>
<evidence type="ECO:0000259" key="7">
    <source>
        <dbReference type="Pfam" id="PF22003"/>
    </source>
</evidence>
<comment type="caution">
    <text evidence="8">The sequence shown here is derived from an EMBL/GenBank/DDBJ whole genome shotgun (WGS) entry which is preliminary data.</text>
</comment>
<feature type="signal peptide" evidence="5">
    <location>
        <begin position="1"/>
        <end position="23"/>
    </location>
</feature>
<dbReference type="PANTHER" id="PTHR33420:SF3">
    <property type="entry name" value="FIMBRIAL SUBUNIT ELFA"/>
    <property type="match status" value="1"/>
</dbReference>
<dbReference type="Pfam" id="PF00419">
    <property type="entry name" value="Fimbrial"/>
    <property type="match status" value="1"/>
</dbReference>
<dbReference type="Pfam" id="PF22003">
    <property type="entry name" value="MrkDrd"/>
    <property type="match status" value="1"/>
</dbReference>
<evidence type="ECO:0000256" key="3">
    <source>
        <dbReference type="ARBA" id="ARBA00022729"/>
    </source>
</evidence>
<dbReference type="Proteomes" id="UP000490535">
    <property type="component" value="Unassembled WGS sequence"/>
</dbReference>
<feature type="chain" id="PRO_5032321685" evidence="5">
    <location>
        <begin position="24"/>
        <end position="339"/>
    </location>
</feature>
<comment type="subcellular location">
    <subcellularLocation>
        <location evidence="1">Fimbrium</location>
    </subcellularLocation>
</comment>
<organism evidence="8 9">
    <name type="scientific">Acinetobacter bereziniae</name>
    <name type="common">Acinetobacter genomosp. 10</name>
    <dbReference type="NCBI Taxonomy" id="106648"/>
    <lineage>
        <taxon>Bacteria</taxon>
        <taxon>Pseudomonadati</taxon>
        <taxon>Pseudomonadota</taxon>
        <taxon>Gammaproteobacteria</taxon>
        <taxon>Moraxellales</taxon>
        <taxon>Moraxellaceae</taxon>
        <taxon>Acinetobacter</taxon>
    </lineage>
</organism>
<dbReference type="SUPFAM" id="SSF49401">
    <property type="entry name" value="Bacterial adhesins"/>
    <property type="match status" value="1"/>
</dbReference>
<evidence type="ECO:0000256" key="5">
    <source>
        <dbReference type="SAM" id="SignalP"/>
    </source>
</evidence>
<dbReference type="InterPro" id="IPR054160">
    <property type="entry name" value="MrkD_recept-bd"/>
</dbReference>
<dbReference type="EMBL" id="WNDP01000009">
    <property type="protein sequence ID" value="KAF1027547.1"/>
    <property type="molecule type" value="Genomic_DNA"/>
</dbReference>
<evidence type="ECO:0000256" key="2">
    <source>
        <dbReference type="ARBA" id="ARBA00006671"/>
    </source>
</evidence>
<dbReference type="InterPro" id="IPR008966">
    <property type="entry name" value="Adhesion_dom_sf"/>
</dbReference>
<dbReference type="Gene3D" id="2.60.40.3310">
    <property type="match status" value="1"/>
</dbReference>